<reference evidence="8" key="1">
    <citation type="submission" date="2017-08" db="EMBL/GenBank/DDBJ databases">
        <title>A dynamic microbial community with high functional redundancy inhabits the cold, oxic subseafloor aquifer.</title>
        <authorList>
            <person name="Tully B.J."/>
            <person name="Wheat C.G."/>
            <person name="Glazer B.T."/>
            <person name="Huber J.A."/>
        </authorList>
    </citation>
    <scope>NUCLEOTIDE SEQUENCE [LARGE SCALE GENOMIC DNA]</scope>
</reference>
<dbReference type="GO" id="GO:0046872">
    <property type="term" value="F:metal ion binding"/>
    <property type="evidence" value="ECO:0007669"/>
    <property type="project" value="UniProtKB-KW"/>
</dbReference>
<protein>
    <recommendedName>
        <fullName evidence="6">Cytochrome c domain-containing protein</fullName>
    </recommendedName>
</protein>
<evidence type="ECO:0000256" key="2">
    <source>
        <dbReference type="ARBA" id="ARBA00022723"/>
    </source>
</evidence>
<dbReference type="GO" id="GO:0020037">
    <property type="term" value="F:heme binding"/>
    <property type="evidence" value="ECO:0007669"/>
    <property type="project" value="InterPro"/>
</dbReference>
<dbReference type="SUPFAM" id="SSF46626">
    <property type="entry name" value="Cytochrome c"/>
    <property type="match status" value="1"/>
</dbReference>
<dbReference type="Proteomes" id="UP000218113">
    <property type="component" value="Unassembled WGS sequence"/>
</dbReference>
<dbReference type="InterPro" id="IPR009056">
    <property type="entry name" value="Cyt_c-like_dom"/>
</dbReference>
<keyword evidence="2 4" id="KW-0479">Metal-binding</keyword>
<dbReference type="Gene3D" id="1.10.760.10">
    <property type="entry name" value="Cytochrome c-like domain"/>
    <property type="match status" value="1"/>
</dbReference>
<dbReference type="AlphaFoldDB" id="A0A2A4TAT7"/>
<feature type="signal peptide" evidence="5">
    <location>
        <begin position="1"/>
        <end position="24"/>
    </location>
</feature>
<feature type="domain" description="Cytochrome c" evidence="6">
    <location>
        <begin position="49"/>
        <end position="135"/>
    </location>
</feature>
<keyword evidence="3 4" id="KW-0408">Iron</keyword>
<gene>
    <name evidence="7" type="ORF">COB67_00850</name>
</gene>
<evidence type="ECO:0000256" key="5">
    <source>
        <dbReference type="SAM" id="SignalP"/>
    </source>
</evidence>
<proteinExistence type="predicted"/>
<accession>A0A2A4TAT7</accession>
<evidence type="ECO:0000256" key="1">
    <source>
        <dbReference type="ARBA" id="ARBA00022617"/>
    </source>
</evidence>
<sequence length="136" mass="15257">MRRLYKSLLSGLVLFSLAVPSVYAATPEYTIEEAPGEYQSMENPQTSAADLKRGEYLYQNKCSECHGEEGEGDGDGAVIFNDKAYMTERTDGQLFYIAMEGNGEDAEMEGYGPESDYGMSEKKLWQMVTYIRTLVK</sequence>
<comment type="caution">
    <text evidence="7">The sequence shown here is derived from an EMBL/GenBank/DDBJ whole genome shotgun (WGS) entry which is preliminary data.</text>
</comment>
<keyword evidence="1 4" id="KW-0349">Heme</keyword>
<dbReference type="PROSITE" id="PS51007">
    <property type="entry name" value="CYTC"/>
    <property type="match status" value="1"/>
</dbReference>
<keyword evidence="5" id="KW-0732">Signal</keyword>
<evidence type="ECO:0000313" key="8">
    <source>
        <dbReference type="Proteomes" id="UP000218113"/>
    </source>
</evidence>
<dbReference type="GO" id="GO:0009055">
    <property type="term" value="F:electron transfer activity"/>
    <property type="evidence" value="ECO:0007669"/>
    <property type="project" value="InterPro"/>
</dbReference>
<evidence type="ECO:0000313" key="7">
    <source>
        <dbReference type="EMBL" id="PCI30730.1"/>
    </source>
</evidence>
<evidence type="ECO:0000259" key="6">
    <source>
        <dbReference type="PROSITE" id="PS51007"/>
    </source>
</evidence>
<organism evidence="7 8">
    <name type="scientific">SAR324 cluster bacterium</name>
    <dbReference type="NCBI Taxonomy" id="2024889"/>
    <lineage>
        <taxon>Bacteria</taxon>
        <taxon>Deltaproteobacteria</taxon>
        <taxon>SAR324 cluster</taxon>
    </lineage>
</organism>
<dbReference type="Pfam" id="PF13442">
    <property type="entry name" value="Cytochrome_CBB3"/>
    <property type="match status" value="1"/>
</dbReference>
<feature type="chain" id="PRO_5012585198" description="Cytochrome c domain-containing protein" evidence="5">
    <location>
        <begin position="25"/>
        <end position="136"/>
    </location>
</feature>
<evidence type="ECO:0000256" key="4">
    <source>
        <dbReference type="PROSITE-ProRule" id="PRU00433"/>
    </source>
</evidence>
<evidence type="ECO:0000256" key="3">
    <source>
        <dbReference type="ARBA" id="ARBA00023004"/>
    </source>
</evidence>
<name>A0A2A4TAT7_9DELT</name>
<dbReference type="InterPro" id="IPR036909">
    <property type="entry name" value="Cyt_c-like_dom_sf"/>
</dbReference>
<dbReference type="EMBL" id="NVSR01000002">
    <property type="protein sequence ID" value="PCI30730.1"/>
    <property type="molecule type" value="Genomic_DNA"/>
</dbReference>